<evidence type="ECO:0000256" key="1">
    <source>
        <dbReference type="SAM" id="Coils"/>
    </source>
</evidence>
<evidence type="ECO:0000256" key="2">
    <source>
        <dbReference type="SAM" id="MobiDB-lite"/>
    </source>
</evidence>
<feature type="coiled-coil region" evidence="1">
    <location>
        <begin position="723"/>
        <end position="764"/>
    </location>
</feature>
<feature type="region of interest" description="Disordered" evidence="2">
    <location>
        <begin position="629"/>
        <end position="684"/>
    </location>
</feature>
<evidence type="ECO:0008006" key="6">
    <source>
        <dbReference type="Google" id="ProtNLM"/>
    </source>
</evidence>
<feature type="region of interest" description="Disordered" evidence="2">
    <location>
        <begin position="1"/>
        <end position="105"/>
    </location>
</feature>
<feature type="compositionally biased region" description="Basic residues" evidence="2">
    <location>
        <begin position="417"/>
        <end position="426"/>
    </location>
</feature>
<keyword evidence="3" id="KW-0812">Transmembrane</keyword>
<evidence type="ECO:0000313" key="4">
    <source>
        <dbReference type="EMBL" id="KAF2429639.1"/>
    </source>
</evidence>
<organism evidence="4 5">
    <name type="scientific">Tothia fuscella</name>
    <dbReference type="NCBI Taxonomy" id="1048955"/>
    <lineage>
        <taxon>Eukaryota</taxon>
        <taxon>Fungi</taxon>
        <taxon>Dikarya</taxon>
        <taxon>Ascomycota</taxon>
        <taxon>Pezizomycotina</taxon>
        <taxon>Dothideomycetes</taxon>
        <taxon>Pleosporomycetidae</taxon>
        <taxon>Venturiales</taxon>
        <taxon>Cylindrosympodiaceae</taxon>
        <taxon>Tothia</taxon>
    </lineage>
</organism>
<feature type="compositionally biased region" description="Polar residues" evidence="2">
    <location>
        <begin position="32"/>
        <end position="51"/>
    </location>
</feature>
<accession>A0A9P4NPF2</accession>
<feature type="region of interest" description="Disordered" evidence="2">
    <location>
        <begin position="770"/>
        <end position="790"/>
    </location>
</feature>
<keyword evidence="3" id="KW-1133">Transmembrane helix</keyword>
<feature type="region of interest" description="Disordered" evidence="2">
    <location>
        <begin position="936"/>
        <end position="986"/>
    </location>
</feature>
<feature type="transmembrane region" description="Helical" evidence="3">
    <location>
        <begin position="163"/>
        <end position="188"/>
    </location>
</feature>
<feature type="transmembrane region" description="Helical" evidence="3">
    <location>
        <begin position="208"/>
        <end position="231"/>
    </location>
</feature>
<protein>
    <recommendedName>
        <fullName evidence="6">Ubiquitination network signaling protein</fullName>
    </recommendedName>
</protein>
<dbReference type="AlphaFoldDB" id="A0A9P4NPF2"/>
<sequence>MPPRLKRVGNSHDKTNNHQAGLAAPGRRITKQKSVSSLNGHPIATTSNGRRSTLDVDVEPLPTLPNNSAAPSPSDQHANDPSDDYAEMGVGQSHHDGGTCTVSGVSDADLEAHGSGNGTYSKVNGSPLTIDVKAAAGSCAHRPQKSMLATATTILKACPLWDVIAILIILLQLPPTIVSVVQFLFALLTFVPPVSGTSLANLPSLNEVLVGASGAPSFQTIVLLDTAMFIFYLCVPWTSAQNLALDLAQMVIAISLGGAAASSSGTSNSIFCCLSIIGFSHIIRMNFARQIGMNAIWALITRSGFRPPPDFASSVADFPDKLHVAHSWPRKLLGVHILTQGVVRLVRRWYLYSAAMNDISANKKGDPEIGSLSTLSTPRTTTSSFGDSGPDMTGTSSSDGRPPGPSPAAREKDRISNSKKKKKQANHVRSQQPFWAAVANAKVTFLKELEQQQASMDSVEANSMDITNIGNADFKNGKDRVWIKEVGATEISFGVCLLSKAPKDDGDDEAESAPAVKRFRLRLNRTDWSSTRISEESLGMAVGEWQVDEWSAKIFGLTPSTNYICEFIRMDKDGAVFCTTHITTGTAPSTEQAPTPPAAQTQSLRPLSPKTTLKNSIQAAEQQLEAQRNRLKRNKRDHKNTLTGLQKDVDSLKSRLENHGGNDDRQRQKARQLEQSYQQAKAKESEIYTQISELKELPADEKEEASHQRASWRQEKARLSTAREAFNAAKDTADRDISQAKAEITSLKQKHQKFEQRQTKYNEQHSRLVAETSQGQEAQARRFHERSTLLASRSEDERRYLEQTALCDREAQTSWSHAALAETESKHLEDLYNRVIQQSVPTTPEGPLPGTRNLPNHQNAGFPALQSAFQFPPPGFNNINNDNALPTSLYGKAEKRGRSSSMLSGVSGFTDDLDDSFLPSLKHTAVYAPANGVIGRERRKSSAGSGVSGSTGSGQSSGRDPLSPPPTSGLKMGSSPFGVSHVNGGR</sequence>
<keyword evidence="1" id="KW-0175">Coiled coil</keyword>
<evidence type="ECO:0000256" key="3">
    <source>
        <dbReference type="SAM" id="Phobius"/>
    </source>
</evidence>
<dbReference type="OrthoDB" id="4158994at2759"/>
<feature type="compositionally biased region" description="Basic and acidic residues" evidence="2">
    <location>
        <begin position="779"/>
        <end position="790"/>
    </location>
</feature>
<comment type="caution">
    <text evidence="4">The sequence shown here is derived from an EMBL/GenBank/DDBJ whole genome shotgun (WGS) entry which is preliminary data.</text>
</comment>
<name>A0A9P4NPF2_9PEZI</name>
<feature type="compositionally biased region" description="Low complexity" evidence="2">
    <location>
        <begin position="371"/>
        <end position="384"/>
    </location>
</feature>
<feature type="transmembrane region" description="Helical" evidence="3">
    <location>
        <begin position="268"/>
        <end position="287"/>
    </location>
</feature>
<feature type="region of interest" description="Disordered" evidence="2">
    <location>
        <begin position="366"/>
        <end position="431"/>
    </location>
</feature>
<keyword evidence="3" id="KW-0472">Membrane</keyword>
<feature type="compositionally biased region" description="Basic residues" evidence="2">
    <location>
        <begin position="629"/>
        <end position="638"/>
    </location>
</feature>
<reference evidence="4" key="1">
    <citation type="journal article" date="2020" name="Stud. Mycol.">
        <title>101 Dothideomycetes genomes: a test case for predicting lifestyles and emergence of pathogens.</title>
        <authorList>
            <person name="Haridas S."/>
            <person name="Albert R."/>
            <person name="Binder M."/>
            <person name="Bloem J."/>
            <person name="Labutti K."/>
            <person name="Salamov A."/>
            <person name="Andreopoulos B."/>
            <person name="Baker S."/>
            <person name="Barry K."/>
            <person name="Bills G."/>
            <person name="Bluhm B."/>
            <person name="Cannon C."/>
            <person name="Castanera R."/>
            <person name="Culley D."/>
            <person name="Daum C."/>
            <person name="Ezra D."/>
            <person name="Gonzalez J."/>
            <person name="Henrissat B."/>
            <person name="Kuo A."/>
            <person name="Liang C."/>
            <person name="Lipzen A."/>
            <person name="Lutzoni F."/>
            <person name="Magnuson J."/>
            <person name="Mondo S."/>
            <person name="Nolan M."/>
            <person name="Ohm R."/>
            <person name="Pangilinan J."/>
            <person name="Park H.-J."/>
            <person name="Ramirez L."/>
            <person name="Alfaro M."/>
            <person name="Sun H."/>
            <person name="Tritt A."/>
            <person name="Yoshinaga Y."/>
            <person name="Zwiers L.-H."/>
            <person name="Turgeon B."/>
            <person name="Goodwin S."/>
            <person name="Spatafora J."/>
            <person name="Crous P."/>
            <person name="Grigoriev I."/>
        </authorList>
    </citation>
    <scope>NUCLEOTIDE SEQUENCE</scope>
    <source>
        <strain evidence="4">CBS 130266</strain>
    </source>
</reference>
<feature type="compositionally biased region" description="Basic and acidic residues" evidence="2">
    <location>
        <begin position="647"/>
        <end position="667"/>
    </location>
</feature>
<feature type="region of interest" description="Disordered" evidence="2">
    <location>
        <begin position="585"/>
        <end position="616"/>
    </location>
</feature>
<proteinExistence type="predicted"/>
<dbReference type="EMBL" id="MU007045">
    <property type="protein sequence ID" value="KAF2429639.1"/>
    <property type="molecule type" value="Genomic_DNA"/>
</dbReference>
<evidence type="ECO:0000313" key="5">
    <source>
        <dbReference type="Proteomes" id="UP000800235"/>
    </source>
</evidence>
<feature type="compositionally biased region" description="Polar residues" evidence="2">
    <location>
        <begin position="64"/>
        <end position="76"/>
    </location>
</feature>
<dbReference type="Proteomes" id="UP000800235">
    <property type="component" value="Unassembled WGS sequence"/>
</dbReference>
<gene>
    <name evidence="4" type="ORF">EJ08DRAFT_661548</name>
</gene>
<keyword evidence="5" id="KW-1185">Reference proteome</keyword>